<keyword evidence="1" id="KW-0479">Metal-binding</keyword>
<gene>
    <name evidence="7" type="ORF">PHYEVI_LOCUS10879</name>
</gene>
<dbReference type="OrthoDB" id="3437960at2759"/>
<dbReference type="Proteomes" id="UP001153712">
    <property type="component" value="Chromosome 8"/>
</dbReference>
<dbReference type="EMBL" id="OU900101">
    <property type="protein sequence ID" value="CAG9864627.1"/>
    <property type="molecule type" value="Genomic_DNA"/>
</dbReference>
<evidence type="ECO:0000313" key="7">
    <source>
        <dbReference type="EMBL" id="CAG9864627.1"/>
    </source>
</evidence>
<reference evidence="7" key="1">
    <citation type="submission" date="2022-01" db="EMBL/GenBank/DDBJ databases">
        <authorList>
            <person name="King R."/>
        </authorList>
    </citation>
    <scope>NUCLEOTIDE SEQUENCE</scope>
</reference>
<dbReference type="InterPro" id="IPR013087">
    <property type="entry name" value="Znf_C2H2_type"/>
</dbReference>
<dbReference type="PROSITE" id="PS50157">
    <property type="entry name" value="ZINC_FINGER_C2H2_2"/>
    <property type="match status" value="1"/>
</dbReference>
<feature type="domain" description="C2H2-type" evidence="6">
    <location>
        <begin position="55"/>
        <end position="82"/>
    </location>
</feature>
<dbReference type="SUPFAM" id="SSF57667">
    <property type="entry name" value="beta-beta-alpha zinc fingers"/>
    <property type="match status" value="1"/>
</dbReference>
<evidence type="ECO:0000256" key="1">
    <source>
        <dbReference type="ARBA" id="ARBA00022723"/>
    </source>
</evidence>
<keyword evidence="8" id="KW-1185">Reference proteome</keyword>
<dbReference type="Pfam" id="PF00096">
    <property type="entry name" value="zf-C2H2"/>
    <property type="match status" value="2"/>
</dbReference>
<evidence type="ECO:0000256" key="3">
    <source>
        <dbReference type="ARBA" id="ARBA00022771"/>
    </source>
</evidence>
<dbReference type="InterPro" id="IPR036236">
    <property type="entry name" value="Znf_C2H2_sf"/>
</dbReference>
<keyword evidence="2" id="KW-0677">Repeat</keyword>
<evidence type="ECO:0000256" key="5">
    <source>
        <dbReference type="PROSITE-ProRule" id="PRU00042"/>
    </source>
</evidence>
<keyword evidence="4" id="KW-0862">Zinc</keyword>
<accession>A0A9N9TYV9</accession>
<proteinExistence type="predicted"/>
<evidence type="ECO:0000259" key="6">
    <source>
        <dbReference type="PROSITE" id="PS50157"/>
    </source>
</evidence>
<dbReference type="AlphaFoldDB" id="A0A9N9TYV9"/>
<evidence type="ECO:0000256" key="2">
    <source>
        <dbReference type="ARBA" id="ARBA00022737"/>
    </source>
</evidence>
<dbReference type="Gene3D" id="3.30.160.60">
    <property type="entry name" value="Classic Zinc Finger"/>
    <property type="match status" value="1"/>
</dbReference>
<dbReference type="GO" id="GO:0008270">
    <property type="term" value="F:zinc ion binding"/>
    <property type="evidence" value="ECO:0007669"/>
    <property type="project" value="UniProtKB-KW"/>
</dbReference>
<name>A0A9N9TYV9_PHYSR</name>
<keyword evidence="3 5" id="KW-0863">Zinc-finger</keyword>
<organism evidence="7 8">
    <name type="scientific">Phyllotreta striolata</name>
    <name type="common">Striped flea beetle</name>
    <name type="synonym">Crioceris striolata</name>
    <dbReference type="NCBI Taxonomy" id="444603"/>
    <lineage>
        <taxon>Eukaryota</taxon>
        <taxon>Metazoa</taxon>
        <taxon>Ecdysozoa</taxon>
        <taxon>Arthropoda</taxon>
        <taxon>Hexapoda</taxon>
        <taxon>Insecta</taxon>
        <taxon>Pterygota</taxon>
        <taxon>Neoptera</taxon>
        <taxon>Endopterygota</taxon>
        <taxon>Coleoptera</taxon>
        <taxon>Polyphaga</taxon>
        <taxon>Cucujiformia</taxon>
        <taxon>Chrysomeloidea</taxon>
        <taxon>Chrysomelidae</taxon>
        <taxon>Galerucinae</taxon>
        <taxon>Alticini</taxon>
        <taxon>Phyllotreta</taxon>
    </lineage>
</organism>
<evidence type="ECO:0000256" key="4">
    <source>
        <dbReference type="ARBA" id="ARBA00022833"/>
    </source>
</evidence>
<evidence type="ECO:0000313" key="8">
    <source>
        <dbReference type="Proteomes" id="UP001153712"/>
    </source>
</evidence>
<sequence>MLVIKPCNLISANLYANKCCISDENSLFLRLNRSNGDEWYQPRCSKYFVDENGRFPCEKCGKSYKQKTHLIRHLHFECGVEPKFACRCGRKFKQRSNYNTHIKMMHHF</sequence>
<dbReference type="FunFam" id="3.30.160.60:FF:000100">
    <property type="entry name" value="Zinc finger 45-like"/>
    <property type="match status" value="1"/>
</dbReference>
<protein>
    <recommendedName>
        <fullName evidence="6">C2H2-type domain-containing protein</fullName>
    </recommendedName>
</protein>